<dbReference type="PANTHER" id="PTHR35936:SF25">
    <property type="entry name" value="ABC TRANSPORTER SUBSTRATE-BINDING PROTEIN"/>
    <property type="match status" value="1"/>
</dbReference>
<accession>A0A1I4LAM5</accession>
<evidence type="ECO:0000256" key="1">
    <source>
        <dbReference type="ARBA" id="ARBA00022729"/>
    </source>
</evidence>
<dbReference type="Gene3D" id="3.40.190.10">
    <property type="entry name" value="Periplasmic binding protein-like II"/>
    <property type="match status" value="2"/>
</dbReference>
<evidence type="ECO:0000313" key="5">
    <source>
        <dbReference type="Proteomes" id="UP000199470"/>
    </source>
</evidence>
<dbReference type="PANTHER" id="PTHR35936">
    <property type="entry name" value="MEMBRANE-BOUND LYTIC MUREIN TRANSGLYCOSYLASE F"/>
    <property type="match status" value="1"/>
</dbReference>
<name>A0A1I4LAM5_9BURK</name>
<dbReference type="SUPFAM" id="SSF53850">
    <property type="entry name" value="Periplasmic binding protein-like II"/>
    <property type="match status" value="1"/>
</dbReference>
<organism evidence="4 5">
    <name type="scientific">Rugamonas rubra</name>
    <dbReference type="NCBI Taxonomy" id="758825"/>
    <lineage>
        <taxon>Bacteria</taxon>
        <taxon>Pseudomonadati</taxon>
        <taxon>Pseudomonadota</taxon>
        <taxon>Betaproteobacteria</taxon>
        <taxon>Burkholderiales</taxon>
        <taxon>Oxalobacteraceae</taxon>
        <taxon>Telluria group</taxon>
        <taxon>Rugamonas</taxon>
    </lineage>
</organism>
<dbReference type="STRING" id="758825.SAMN02982985_01838"/>
<feature type="signal peptide" evidence="2">
    <location>
        <begin position="1"/>
        <end position="24"/>
    </location>
</feature>
<keyword evidence="5" id="KW-1185">Reference proteome</keyword>
<feature type="chain" id="PRO_5011704986" evidence="2">
    <location>
        <begin position="25"/>
        <end position="278"/>
    </location>
</feature>
<proteinExistence type="predicted"/>
<gene>
    <name evidence="4" type="ORF">SAMN02982985_01838</name>
</gene>
<evidence type="ECO:0000256" key="2">
    <source>
        <dbReference type="SAM" id="SignalP"/>
    </source>
</evidence>
<sequence length="278" mass="30825">MTARRTLAALLALPLLLAALAAPAAVDGNAAPAPIAVTIYGDDGYPPYSYLENGEMKGIYTNIIRAAAKRMPEYRVSLQPIPWKRGLVKLETGEAFALYPPYLRPAERPYMDYSDSILAEQLVVYCSQPVIERRPRKVWPDDYAGLRVGLNAGFLIGGKLFDQAVGAGRLSAVPARSSRTNLLKLMKGRIDCFLNDRSSIVWELGRIRHEGLVEPGALPIAETSVLSAEQGYLGYTNRDAGRFPYKHDFIRKFNAAIKEMKQDGEIRDTIEHFLRTPG</sequence>
<dbReference type="Pfam" id="PF00497">
    <property type="entry name" value="SBP_bac_3"/>
    <property type="match status" value="1"/>
</dbReference>
<dbReference type="AlphaFoldDB" id="A0A1I4LAM5"/>
<keyword evidence="1 2" id="KW-0732">Signal</keyword>
<feature type="domain" description="Solute-binding protein family 3/N-terminal" evidence="3">
    <location>
        <begin position="38"/>
        <end position="274"/>
    </location>
</feature>
<evidence type="ECO:0000259" key="3">
    <source>
        <dbReference type="Pfam" id="PF00497"/>
    </source>
</evidence>
<protein>
    <submittedName>
        <fullName evidence="4">Polar amino acid transport system substrate-binding protein</fullName>
    </submittedName>
</protein>
<dbReference type="EMBL" id="FOTW01000009">
    <property type="protein sequence ID" value="SFL87926.1"/>
    <property type="molecule type" value="Genomic_DNA"/>
</dbReference>
<dbReference type="InterPro" id="IPR001638">
    <property type="entry name" value="Solute-binding_3/MltF_N"/>
</dbReference>
<dbReference type="Proteomes" id="UP000199470">
    <property type="component" value="Unassembled WGS sequence"/>
</dbReference>
<reference evidence="4 5" key="1">
    <citation type="submission" date="2016-10" db="EMBL/GenBank/DDBJ databases">
        <authorList>
            <person name="de Groot N.N."/>
        </authorList>
    </citation>
    <scope>NUCLEOTIDE SEQUENCE [LARGE SCALE GENOMIC DNA]</scope>
    <source>
        <strain evidence="4 5">ATCC 43154</strain>
    </source>
</reference>
<evidence type="ECO:0000313" key="4">
    <source>
        <dbReference type="EMBL" id="SFL87926.1"/>
    </source>
</evidence>